<sequence length="398" mass="45798">MRESMDQLMDQLMDQPMDKPIKVTILCSGFGLGFYTPGLLLQAGLRRLGVDTAIHVFENVLPESARLKVDKSRKAYHDNFAVALMSQKVPQDMRNSLDPAAMEVLLNQWTAEDRRYFICLSGHWIYVLEEYRRRREPEPVHVDIVYMDSTPSPSWKNLAKHHPRFADGCGETTFFENDKNRVSHYIDIPAVEHIPFEARQSRLFVHGGGWGMGTYRDKVGQLEEAGWELDLLLYDQDQPDEQRDSIRYFRMDPQWRTWQRNEAGEHTFPPFGEVKSGEETMYQVGPDYHGMLDRACHVQAIVSKPGGGSLTDSFATATPLIMLEPFGVHEKHNADLWERLGLGMRYETWMETYGGSSNVLEDMHRRIVELRSRTPRYVELYVNSIQMQASAAGMEQGS</sequence>
<evidence type="ECO:0000256" key="1">
    <source>
        <dbReference type="SAM" id="Phobius"/>
    </source>
</evidence>
<organism evidence="2 3">
    <name type="scientific">Paenibacillus brasilensis</name>
    <dbReference type="NCBI Taxonomy" id="128574"/>
    <lineage>
        <taxon>Bacteria</taxon>
        <taxon>Bacillati</taxon>
        <taxon>Bacillota</taxon>
        <taxon>Bacilli</taxon>
        <taxon>Bacillales</taxon>
        <taxon>Paenibacillaceae</taxon>
        <taxon>Paenibacillus</taxon>
    </lineage>
</organism>
<evidence type="ECO:0000313" key="3">
    <source>
        <dbReference type="Proteomes" id="UP001242811"/>
    </source>
</evidence>
<comment type="caution">
    <text evidence="2">The sequence shown here is derived from an EMBL/GenBank/DDBJ whole genome shotgun (WGS) entry which is preliminary data.</text>
</comment>
<name>A0ABU0L195_9BACL</name>
<keyword evidence="1" id="KW-1133">Transmembrane helix</keyword>
<evidence type="ECO:0008006" key="4">
    <source>
        <dbReference type="Google" id="ProtNLM"/>
    </source>
</evidence>
<feature type="transmembrane region" description="Helical" evidence="1">
    <location>
        <begin position="21"/>
        <end position="41"/>
    </location>
</feature>
<proteinExistence type="predicted"/>
<evidence type="ECO:0000313" key="2">
    <source>
        <dbReference type="EMBL" id="MDQ0495455.1"/>
    </source>
</evidence>
<dbReference type="Proteomes" id="UP001242811">
    <property type="component" value="Unassembled WGS sequence"/>
</dbReference>
<keyword evidence="1" id="KW-0812">Transmembrane</keyword>
<protein>
    <recommendedName>
        <fullName evidence="4">UDP-glucuronosyltransferase</fullName>
    </recommendedName>
</protein>
<gene>
    <name evidence="2" type="ORF">QOZ95_003634</name>
</gene>
<keyword evidence="3" id="KW-1185">Reference proteome</keyword>
<keyword evidence="1" id="KW-0472">Membrane</keyword>
<accession>A0ABU0L195</accession>
<dbReference type="EMBL" id="JAUSWA010000022">
    <property type="protein sequence ID" value="MDQ0495455.1"/>
    <property type="molecule type" value="Genomic_DNA"/>
</dbReference>
<reference evidence="2 3" key="1">
    <citation type="submission" date="2023-07" db="EMBL/GenBank/DDBJ databases">
        <title>Genomic Encyclopedia of Type Strains, Phase IV (KMG-IV): sequencing the most valuable type-strain genomes for metagenomic binning, comparative biology and taxonomic classification.</title>
        <authorList>
            <person name="Goeker M."/>
        </authorList>
    </citation>
    <scope>NUCLEOTIDE SEQUENCE [LARGE SCALE GENOMIC DNA]</scope>
    <source>
        <strain evidence="2 3">DSM 14914</strain>
    </source>
</reference>